<comment type="caution">
    <text evidence="2">The sequence shown here is derived from an EMBL/GenBank/DDBJ whole genome shotgun (WGS) entry which is preliminary data.</text>
</comment>
<evidence type="ECO:0000313" key="3">
    <source>
        <dbReference type="Proteomes" id="UP000436822"/>
    </source>
</evidence>
<evidence type="ECO:0000313" key="2">
    <source>
        <dbReference type="EMBL" id="GFE64075.1"/>
    </source>
</evidence>
<evidence type="ECO:0000256" key="1">
    <source>
        <dbReference type="SAM" id="MobiDB-lite"/>
    </source>
</evidence>
<gene>
    <name evidence="2" type="ORF">KIN_11490</name>
</gene>
<proteinExistence type="predicted"/>
<keyword evidence="3" id="KW-1185">Reference proteome</keyword>
<dbReference type="Proteomes" id="UP000436822">
    <property type="component" value="Unassembled WGS sequence"/>
</dbReference>
<name>A0A6N6JD43_9RHOB</name>
<dbReference type="EMBL" id="BLJE01000001">
    <property type="protein sequence ID" value="GFE64075.1"/>
    <property type="molecule type" value="Genomic_DNA"/>
</dbReference>
<dbReference type="AlphaFoldDB" id="A0A6N6JD43"/>
<dbReference type="RefSeq" id="WP_159804947.1">
    <property type="nucleotide sequence ID" value="NZ_BLJE01000001.1"/>
</dbReference>
<feature type="region of interest" description="Disordered" evidence="1">
    <location>
        <begin position="1"/>
        <end position="34"/>
    </location>
</feature>
<accession>A0A6N6JD43</accession>
<protein>
    <submittedName>
        <fullName evidence="2">Uncharacterized protein</fullName>
    </submittedName>
</protein>
<sequence length="46" mass="5425">MENETQRDETEHKVDAQDTKDVRTDFTGKDDDKDLPEVIFRDWAAI</sequence>
<reference evidence="2 3" key="1">
    <citation type="submission" date="2019-12" db="EMBL/GenBank/DDBJ databases">
        <title>Litoreibacter badius sp. nov., a novel bacteriochlorophyll a-containing bacterium in the genus Litoreibacter.</title>
        <authorList>
            <person name="Kanamuro M."/>
            <person name="Takabe Y."/>
            <person name="Mori K."/>
            <person name="Takaichi S."/>
            <person name="Hanada S."/>
        </authorList>
    </citation>
    <scope>NUCLEOTIDE SEQUENCE [LARGE SCALE GENOMIC DNA]</scope>
    <source>
        <strain evidence="2 3">K6</strain>
    </source>
</reference>
<organism evidence="2 3">
    <name type="scientific">Litoreibacter roseus</name>
    <dbReference type="NCBI Taxonomy" id="2601869"/>
    <lineage>
        <taxon>Bacteria</taxon>
        <taxon>Pseudomonadati</taxon>
        <taxon>Pseudomonadota</taxon>
        <taxon>Alphaproteobacteria</taxon>
        <taxon>Rhodobacterales</taxon>
        <taxon>Roseobacteraceae</taxon>
        <taxon>Litoreibacter</taxon>
    </lineage>
</organism>